<name>A0A096CRI6_9FIRM</name>
<comment type="caution">
    <text evidence="2">The sequence shown here is derived from an EMBL/GenBank/DDBJ whole genome shotgun (WGS) entry which is preliminary data.</text>
</comment>
<dbReference type="AlphaFoldDB" id="A0A096CRI6"/>
<keyword evidence="1" id="KW-0472">Membrane</keyword>
<protein>
    <recommendedName>
        <fullName evidence="4">Fimbrial assembly protein</fullName>
    </recommendedName>
</protein>
<evidence type="ECO:0000313" key="2">
    <source>
        <dbReference type="EMBL" id="KGF47939.1"/>
    </source>
</evidence>
<proteinExistence type="predicted"/>
<sequence length="177" mass="20446">MINLLPIEIYYRILRKRYYPFVLGGMILSIFVLIIVIGVGIYSYLQYNNAQKAYDLCIHSDTYYAQQEKETRYRDGLQALSSETNTNKETSRIPLYIADSIAEGIVLQEITFSDTGILITGIAQNSQYYERFVHNIKYKIKGVQVNGKQNHTKSTERITFSLQCVYESKSPKNEKNS</sequence>
<keyword evidence="1" id="KW-0812">Transmembrane</keyword>
<dbReference type="EMBL" id="JRNT01000006">
    <property type="protein sequence ID" value="KGF47939.1"/>
    <property type="molecule type" value="Genomic_DNA"/>
</dbReference>
<feature type="transmembrane region" description="Helical" evidence="1">
    <location>
        <begin position="21"/>
        <end position="45"/>
    </location>
</feature>
<evidence type="ECO:0000256" key="1">
    <source>
        <dbReference type="SAM" id="Phobius"/>
    </source>
</evidence>
<reference evidence="2 3" key="1">
    <citation type="submission" date="2014-07" db="EMBL/GenBank/DDBJ databases">
        <authorList>
            <person name="McCorrison J."/>
            <person name="Sanka R."/>
            <person name="Torralba M."/>
            <person name="Gillis M."/>
            <person name="Haft D.H."/>
            <person name="Methe B."/>
            <person name="Sutton G."/>
            <person name="Nelson K.E."/>
        </authorList>
    </citation>
    <scope>NUCLEOTIDE SEQUENCE [LARGE SCALE GENOMIC DNA]</scope>
    <source>
        <strain evidence="2 3">DNF00314</strain>
    </source>
</reference>
<gene>
    <name evidence="2" type="ORF">HMPREF0872_02290</name>
</gene>
<dbReference type="Proteomes" id="UP000029628">
    <property type="component" value="Unassembled WGS sequence"/>
</dbReference>
<keyword evidence="1" id="KW-1133">Transmembrane helix</keyword>
<keyword evidence="3" id="KW-1185">Reference proteome</keyword>
<evidence type="ECO:0008006" key="4">
    <source>
        <dbReference type="Google" id="ProtNLM"/>
    </source>
</evidence>
<evidence type="ECO:0000313" key="3">
    <source>
        <dbReference type="Proteomes" id="UP000029628"/>
    </source>
</evidence>
<accession>A0A096CRI6</accession>
<organism evidence="2 3">
    <name type="scientific">Veillonella montpellierensis DNF00314</name>
    <dbReference type="NCBI Taxonomy" id="1401067"/>
    <lineage>
        <taxon>Bacteria</taxon>
        <taxon>Bacillati</taxon>
        <taxon>Bacillota</taxon>
        <taxon>Negativicutes</taxon>
        <taxon>Veillonellales</taxon>
        <taxon>Veillonellaceae</taxon>
        <taxon>Veillonella</taxon>
    </lineage>
</organism>